<accession>A0A2A9NDL9</accession>
<protein>
    <submittedName>
        <fullName evidence="2">Uncharacterized protein</fullName>
    </submittedName>
</protein>
<feature type="region of interest" description="Disordered" evidence="1">
    <location>
        <begin position="166"/>
        <end position="217"/>
    </location>
</feature>
<evidence type="ECO:0000313" key="2">
    <source>
        <dbReference type="EMBL" id="PFH45876.1"/>
    </source>
</evidence>
<evidence type="ECO:0000256" key="1">
    <source>
        <dbReference type="SAM" id="MobiDB-lite"/>
    </source>
</evidence>
<evidence type="ECO:0000313" key="3">
    <source>
        <dbReference type="Proteomes" id="UP000242287"/>
    </source>
</evidence>
<dbReference type="Proteomes" id="UP000242287">
    <property type="component" value="Unassembled WGS sequence"/>
</dbReference>
<sequence length="217" mass="23954">MSPLSKRMRGLLSRESKGKCALPALDLHAEGHLTAYLVLPITPSEPRNARTNGRRNISNLDSSLQSPPLFYNSQSRRIEFVPELRMFPVLLSATMFSSLSTLAKPHCRFINPSYMRSINVSAASYRASNPCKGKIARENASRCDPQGQAMEGGFKAHTNSEANVETPLDAATHSHKPKPEPLESGNPENIGFVEQVGSQSVTARKYEDEDKAEKERT</sequence>
<organism evidence="2 3">
    <name type="scientific">Amanita thiersii Skay4041</name>
    <dbReference type="NCBI Taxonomy" id="703135"/>
    <lineage>
        <taxon>Eukaryota</taxon>
        <taxon>Fungi</taxon>
        <taxon>Dikarya</taxon>
        <taxon>Basidiomycota</taxon>
        <taxon>Agaricomycotina</taxon>
        <taxon>Agaricomycetes</taxon>
        <taxon>Agaricomycetidae</taxon>
        <taxon>Agaricales</taxon>
        <taxon>Pluteineae</taxon>
        <taxon>Amanitaceae</taxon>
        <taxon>Amanita</taxon>
    </lineage>
</organism>
<keyword evidence="3" id="KW-1185">Reference proteome</keyword>
<reference evidence="2 3" key="1">
    <citation type="submission" date="2014-02" db="EMBL/GenBank/DDBJ databases">
        <title>Transposable element dynamics among asymbiotic and ectomycorrhizal Amanita fungi.</title>
        <authorList>
            <consortium name="DOE Joint Genome Institute"/>
            <person name="Hess J."/>
            <person name="Skrede I."/>
            <person name="Wolfe B."/>
            <person name="LaButti K."/>
            <person name="Ohm R.A."/>
            <person name="Grigoriev I.V."/>
            <person name="Pringle A."/>
        </authorList>
    </citation>
    <scope>NUCLEOTIDE SEQUENCE [LARGE SCALE GENOMIC DNA]</scope>
    <source>
        <strain evidence="2 3">SKay4041</strain>
    </source>
</reference>
<name>A0A2A9NDL9_9AGAR</name>
<gene>
    <name evidence="2" type="ORF">AMATHDRAFT_8537</name>
</gene>
<dbReference type="AlphaFoldDB" id="A0A2A9NDL9"/>
<dbReference type="EMBL" id="KZ302274">
    <property type="protein sequence ID" value="PFH45876.1"/>
    <property type="molecule type" value="Genomic_DNA"/>
</dbReference>
<dbReference type="OrthoDB" id="2687798at2759"/>
<feature type="compositionally biased region" description="Basic and acidic residues" evidence="1">
    <location>
        <begin position="204"/>
        <end position="217"/>
    </location>
</feature>
<proteinExistence type="predicted"/>